<feature type="compositionally biased region" description="Polar residues" evidence="7">
    <location>
        <begin position="178"/>
        <end position="195"/>
    </location>
</feature>
<keyword evidence="2" id="KW-0963">Cytoplasm</keyword>
<dbReference type="OrthoDB" id="302966at2759"/>
<feature type="compositionally biased region" description="Basic residues" evidence="7">
    <location>
        <begin position="818"/>
        <end position="833"/>
    </location>
</feature>
<dbReference type="InterPro" id="IPR001841">
    <property type="entry name" value="Znf_RING"/>
</dbReference>
<evidence type="ECO:0000313" key="10">
    <source>
        <dbReference type="Proteomes" id="UP000187455"/>
    </source>
</evidence>
<evidence type="ECO:0000256" key="4">
    <source>
        <dbReference type="ARBA" id="ARBA00022771"/>
    </source>
</evidence>
<dbReference type="EMBL" id="LSSL01006584">
    <property type="protein sequence ID" value="OLY78383.1"/>
    <property type="molecule type" value="Genomic_DNA"/>
</dbReference>
<feature type="domain" description="RING-type" evidence="8">
    <location>
        <begin position="299"/>
        <end position="340"/>
    </location>
</feature>
<dbReference type="GO" id="GO:0000976">
    <property type="term" value="F:transcription cis-regulatory region binding"/>
    <property type="evidence" value="ECO:0007669"/>
    <property type="project" value="TreeGrafter"/>
</dbReference>
<dbReference type="CDD" id="cd16536">
    <property type="entry name" value="RING-HC_RNF10"/>
    <property type="match status" value="1"/>
</dbReference>
<feature type="region of interest" description="Disordered" evidence="7">
    <location>
        <begin position="486"/>
        <end position="515"/>
    </location>
</feature>
<dbReference type="AlphaFoldDB" id="A0A1R0GNB4"/>
<keyword evidence="10" id="KW-1185">Reference proteome</keyword>
<dbReference type="GO" id="GO:0005737">
    <property type="term" value="C:cytoplasm"/>
    <property type="evidence" value="ECO:0007669"/>
    <property type="project" value="UniProtKB-SubCell"/>
</dbReference>
<dbReference type="PANTHER" id="PTHR12983">
    <property type="entry name" value="RING FINGER 10 FAMILY MEMBER"/>
    <property type="match status" value="1"/>
</dbReference>
<proteinExistence type="predicted"/>
<feature type="compositionally biased region" description="Basic and acidic residues" evidence="7">
    <location>
        <begin position="196"/>
        <end position="205"/>
    </location>
</feature>
<evidence type="ECO:0000256" key="6">
    <source>
        <dbReference type="PROSITE-ProRule" id="PRU00175"/>
    </source>
</evidence>
<evidence type="ECO:0000256" key="5">
    <source>
        <dbReference type="ARBA" id="ARBA00022833"/>
    </source>
</evidence>
<dbReference type="SMART" id="SM00184">
    <property type="entry name" value="RING"/>
    <property type="match status" value="1"/>
</dbReference>
<name>A0A1R0GNB4_9FUNG</name>
<evidence type="ECO:0000256" key="7">
    <source>
        <dbReference type="SAM" id="MobiDB-lite"/>
    </source>
</evidence>
<gene>
    <name evidence="9" type="ORF">AYI68_g7571</name>
</gene>
<dbReference type="InterPro" id="IPR017907">
    <property type="entry name" value="Znf_RING_CS"/>
</dbReference>
<keyword evidence="4 6" id="KW-0863">Zinc-finger</keyword>
<dbReference type="Proteomes" id="UP000187455">
    <property type="component" value="Unassembled WGS sequence"/>
</dbReference>
<dbReference type="PANTHER" id="PTHR12983:SF9">
    <property type="entry name" value="E3 UBIQUITIN-PROTEIN LIGASE RNF10"/>
    <property type="match status" value="1"/>
</dbReference>
<dbReference type="Pfam" id="PF13445">
    <property type="entry name" value="zf-RING_UBOX"/>
    <property type="match status" value="1"/>
</dbReference>
<dbReference type="InterPro" id="IPR013083">
    <property type="entry name" value="Znf_RING/FYVE/PHD"/>
</dbReference>
<feature type="compositionally biased region" description="Polar residues" evidence="7">
    <location>
        <begin position="841"/>
        <end position="850"/>
    </location>
</feature>
<dbReference type="PROSITE" id="PS00518">
    <property type="entry name" value="ZF_RING_1"/>
    <property type="match status" value="1"/>
</dbReference>
<feature type="compositionally biased region" description="Polar residues" evidence="7">
    <location>
        <begin position="731"/>
        <end position="752"/>
    </location>
</feature>
<dbReference type="PROSITE" id="PS50089">
    <property type="entry name" value="ZF_RING_2"/>
    <property type="match status" value="1"/>
</dbReference>
<dbReference type="InterPro" id="IPR027370">
    <property type="entry name" value="Znf-RING_euk"/>
</dbReference>
<evidence type="ECO:0000256" key="2">
    <source>
        <dbReference type="ARBA" id="ARBA00022490"/>
    </source>
</evidence>
<evidence type="ECO:0000256" key="3">
    <source>
        <dbReference type="ARBA" id="ARBA00022723"/>
    </source>
</evidence>
<dbReference type="STRING" id="133383.A0A1R0GNB4"/>
<feature type="region of interest" description="Disordered" evidence="7">
    <location>
        <begin position="715"/>
        <end position="772"/>
    </location>
</feature>
<evidence type="ECO:0000313" key="9">
    <source>
        <dbReference type="EMBL" id="OLY78383.1"/>
    </source>
</evidence>
<organism evidence="9 10">
    <name type="scientific">Smittium mucronatum</name>
    <dbReference type="NCBI Taxonomy" id="133383"/>
    <lineage>
        <taxon>Eukaryota</taxon>
        <taxon>Fungi</taxon>
        <taxon>Fungi incertae sedis</taxon>
        <taxon>Zoopagomycota</taxon>
        <taxon>Kickxellomycotina</taxon>
        <taxon>Harpellomycetes</taxon>
        <taxon>Harpellales</taxon>
        <taxon>Legeriomycetaceae</taxon>
        <taxon>Smittium</taxon>
    </lineage>
</organism>
<evidence type="ECO:0000259" key="8">
    <source>
        <dbReference type="PROSITE" id="PS50089"/>
    </source>
</evidence>
<dbReference type="GO" id="GO:0008270">
    <property type="term" value="F:zinc ion binding"/>
    <property type="evidence" value="ECO:0007669"/>
    <property type="project" value="UniProtKB-KW"/>
</dbReference>
<comment type="caution">
    <text evidence="9">The sequence shown here is derived from an EMBL/GenBank/DDBJ whole genome shotgun (WGS) entry which is preliminary data.</text>
</comment>
<evidence type="ECO:0000256" key="1">
    <source>
        <dbReference type="ARBA" id="ARBA00004496"/>
    </source>
</evidence>
<feature type="compositionally biased region" description="Low complexity" evidence="7">
    <location>
        <begin position="506"/>
        <end position="515"/>
    </location>
</feature>
<accession>A0A1R0GNB4</accession>
<dbReference type="InterPro" id="IPR039739">
    <property type="entry name" value="MAG2/RNF10"/>
</dbReference>
<feature type="region of interest" description="Disordered" evidence="7">
    <location>
        <begin position="178"/>
        <end position="212"/>
    </location>
</feature>
<keyword evidence="3" id="KW-0479">Metal-binding</keyword>
<dbReference type="Gene3D" id="3.30.40.10">
    <property type="entry name" value="Zinc/RING finger domain, C3HC4 (zinc finger)"/>
    <property type="match status" value="1"/>
</dbReference>
<dbReference type="SUPFAM" id="SSF57850">
    <property type="entry name" value="RING/U-box"/>
    <property type="match status" value="1"/>
</dbReference>
<dbReference type="GO" id="GO:0045944">
    <property type="term" value="P:positive regulation of transcription by RNA polymerase II"/>
    <property type="evidence" value="ECO:0007669"/>
    <property type="project" value="TreeGrafter"/>
</dbReference>
<reference evidence="9 10" key="1">
    <citation type="journal article" date="2016" name="Mol. Biol. Evol.">
        <title>Genome-Wide Survey of Gut Fungi (Harpellales) Reveals the First Horizontally Transferred Ubiquitin Gene from a Mosquito Host.</title>
        <authorList>
            <person name="Wang Y."/>
            <person name="White M.M."/>
            <person name="Kvist S."/>
            <person name="Moncalvo J.M."/>
        </authorList>
    </citation>
    <scope>NUCLEOTIDE SEQUENCE [LARGE SCALE GENOMIC DNA]</scope>
    <source>
        <strain evidence="9 10">ALG-7-W6</strain>
    </source>
</reference>
<feature type="region of interest" description="Disordered" evidence="7">
    <location>
        <begin position="814"/>
        <end position="850"/>
    </location>
</feature>
<sequence length="850" mass="96336">MFHYKETYLHSTISTSSDFECSAQKSIPNNSTVEKNQKDLNSSEPLIINMSSRYTNFVCLNCLQTFQFTQSILFKAIGRSLYSCPNCDCEGNFKMGVEEPSNLISVVKFLPEFLYKSSEDLEIDVLIKTAELFQELDVLMILGKFNSHSPLIESLIKFSKNTIKISFLSENSVSGKVTHLNNPETCNTRGNSSSPTEEKNSDGFNKRSVKGKKKEKVVMNHLLNFSLPPRVVNQMPALKRSSRKGSNSLYDREVFVNSNFRFMLKNKNADPSMLTNPDYKPDWADIEQVIVPSNDTLSCPICLEKPIAPRITRCGHVYCLTCILRFMSDTETARRKCPICWVPIEEDQIKRSYPVSTHYLTPKNHSKTSVGMRLMFRRMGTCLSYPIDSDIWSLPHTNTDIDFILPSSSSYPEILLFSRFMWCSKPTLIESLCNEIRDLDTSKSNTQLDDMTLMYTEYALEKIKDELKNLKNLTLDAQIPHKNSIELQNFKRGPKNNSEGSAGVGSNKPSSKISSKISSSISDGYSFYQSDDGQHIYLSQLDLRMLKDDYNNDISKMPTHINLDVNFMTRTDVTNEYRKRTKIFDHLPLRCDMIISEADLAGVVNPDIMKIYAKKLKARRDHHQSQLKRDNVQDELAIKNLRTQEIKDLTSNQIHPYHPYLHELGSANHEANSYSDFFSSGSNQHALLGIIGVSELESEFPQLSVSSQEVHSNAFSIDGDHSDNSQKNKKSLSINNDFPSIDHNTSDINSKNDVPRFLHSAPTPTAWGNASSKKSLFSDASSNVTQNRTMIVETKFINESARLKSLDDMWSKLEAKSSHKSVSHSSNKKKKKQSSGIKLSVNGSANYRLK</sequence>
<protein>
    <submittedName>
        <fullName evidence="9">Putative RING finger protein</fullName>
    </submittedName>
</protein>
<comment type="subcellular location">
    <subcellularLocation>
        <location evidence="1">Cytoplasm</location>
    </subcellularLocation>
</comment>
<keyword evidence="5" id="KW-0862">Zinc</keyword>